<dbReference type="PANTHER" id="PTHR30031:SF0">
    <property type="entry name" value="PHOSPHOENOLPYRUVATE CARBOXYKINASE (ATP)"/>
    <property type="match status" value="1"/>
</dbReference>
<dbReference type="Proteomes" id="UP000219285">
    <property type="component" value="Chromosome"/>
</dbReference>
<dbReference type="SUPFAM" id="SSF53795">
    <property type="entry name" value="PEP carboxykinase-like"/>
    <property type="match status" value="1"/>
</dbReference>
<dbReference type="NCBIfam" id="TIGR00224">
    <property type="entry name" value="pckA"/>
    <property type="match status" value="1"/>
</dbReference>
<dbReference type="GO" id="GO:0004612">
    <property type="term" value="F:phosphoenolpyruvate carboxykinase (ATP) activity"/>
    <property type="evidence" value="ECO:0007669"/>
    <property type="project" value="UniProtKB-UniRule"/>
</dbReference>
<dbReference type="Gene3D" id="3.90.228.20">
    <property type="match status" value="1"/>
</dbReference>
<dbReference type="EMBL" id="CP052766">
    <property type="protein sequence ID" value="QJR80808.1"/>
    <property type="molecule type" value="Genomic_DNA"/>
</dbReference>
<dbReference type="SUPFAM" id="SSF68923">
    <property type="entry name" value="PEP carboxykinase N-terminal domain"/>
    <property type="match status" value="1"/>
</dbReference>
<name>A0A6M4MD91_9ALTE</name>
<organism evidence="11 12">
    <name type="scientific">Alteromonas pelagimontana</name>
    <dbReference type="NCBI Taxonomy" id="1858656"/>
    <lineage>
        <taxon>Bacteria</taxon>
        <taxon>Pseudomonadati</taxon>
        <taxon>Pseudomonadota</taxon>
        <taxon>Gammaproteobacteria</taxon>
        <taxon>Alteromonadales</taxon>
        <taxon>Alteromonadaceae</taxon>
        <taxon>Alteromonas/Salinimonas group</taxon>
        <taxon>Alteromonas</taxon>
    </lineage>
</organism>
<comment type="function">
    <text evidence="10">Involved in the gluconeogenesis. Catalyzes the conversion of oxaloacetate (OAA) to phosphoenolpyruvate (PEP) through direct phosphoryl transfer between the nucleoside triphosphate and OAA.</text>
</comment>
<accession>A0A6M4MD91</accession>
<evidence type="ECO:0000256" key="2">
    <source>
        <dbReference type="ARBA" id="ARBA00006052"/>
    </source>
</evidence>
<feature type="binding site" evidence="10">
    <location>
        <begin position="227"/>
        <end position="235"/>
    </location>
    <ligand>
        <name>ATP</name>
        <dbReference type="ChEBI" id="CHEBI:30616"/>
    </ligand>
</feature>
<comment type="similarity">
    <text evidence="2 10">Belongs to the phosphoenolpyruvate carboxykinase (ATP) family.</text>
</comment>
<feature type="binding site" evidence="10">
    <location>
        <position position="248"/>
    </location>
    <ligand>
        <name>Mn(2+)</name>
        <dbReference type="ChEBI" id="CHEBI:29035"/>
    </ligand>
</feature>
<keyword evidence="11" id="KW-0808">Transferase</keyword>
<comment type="caution">
    <text evidence="10">Lacks conserved residue(s) required for the propagation of feature annotation.</text>
</comment>
<dbReference type="OrthoDB" id="9806325at2"/>
<gene>
    <name evidence="10" type="primary">pckA</name>
    <name evidence="11" type="ORF">CA267_008455</name>
</gene>
<keyword evidence="5 10" id="KW-0547">Nucleotide-binding</keyword>
<dbReference type="GO" id="GO:0006094">
    <property type="term" value="P:gluconeogenesis"/>
    <property type="evidence" value="ECO:0007669"/>
    <property type="project" value="UniProtKB-UniRule"/>
</dbReference>
<evidence type="ECO:0000256" key="1">
    <source>
        <dbReference type="ARBA" id="ARBA00004742"/>
    </source>
</evidence>
<evidence type="ECO:0000313" key="12">
    <source>
        <dbReference type="Proteomes" id="UP000219285"/>
    </source>
</evidence>
<feature type="binding site" evidence="10">
    <location>
        <position position="438"/>
    </location>
    <ligand>
        <name>ATP</name>
        <dbReference type="ChEBI" id="CHEBI:30616"/>
    </ligand>
</feature>
<evidence type="ECO:0000256" key="6">
    <source>
        <dbReference type="ARBA" id="ARBA00022793"/>
    </source>
</evidence>
<dbReference type="RefSeq" id="WP_075607895.1">
    <property type="nucleotide sequence ID" value="NZ_CP052766.1"/>
</dbReference>
<keyword evidence="10" id="KW-0479">Metal-binding</keyword>
<feature type="binding site" evidence="10">
    <location>
        <position position="312"/>
    </location>
    <ligand>
        <name>substrate</name>
    </ligand>
</feature>
<protein>
    <recommendedName>
        <fullName evidence="3 10">Phosphoenolpyruvate carboxykinase (ATP)</fullName>
        <shortName evidence="10">PCK</shortName>
        <shortName evidence="10">PEP carboxykinase</shortName>
        <shortName evidence="10">PEPCK</shortName>
        <ecNumber evidence="3 10">4.1.1.49</ecNumber>
    </recommendedName>
</protein>
<feature type="binding site" evidence="10">
    <location>
        <position position="192"/>
    </location>
    <ligand>
        <name>Mn(2+)</name>
        <dbReference type="ChEBI" id="CHEBI:29035"/>
    </ligand>
</feature>
<keyword evidence="10" id="KW-0464">Manganese</keyword>
<dbReference type="EC" id="4.1.1.49" evidence="3 10"/>
<feature type="binding site" evidence="10">
    <location>
        <position position="192"/>
    </location>
    <ligand>
        <name>ATP</name>
        <dbReference type="ChEBI" id="CHEBI:30616"/>
    </ligand>
</feature>
<comment type="cofactor">
    <cofactor evidence="10">
        <name>Mn(2+)</name>
        <dbReference type="ChEBI" id="CHEBI:29035"/>
    </cofactor>
    <text evidence="10">Binds 1 Mn(2+) ion per subunit.</text>
</comment>
<keyword evidence="12" id="KW-1185">Reference proteome</keyword>
<feature type="binding site" evidence="10">
    <location>
        <position position="312"/>
    </location>
    <ligand>
        <name>ATP</name>
        <dbReference type="ChEBI" id="CHEBI:30616"/>
    </ligand>
</feature>
<dbReference type="PROSITE" id="PS00532">
    <property type="entry name" value="PEPCK_ATP"/>
    <property type="match status" value="1"/>
</dbReference>
<keyword evidence="11" id="KW-0670">Pyruvate</keyword>
<comment type="subcellular location">
    <subcellularLocation>
        <location evidence="10">Cytoplasm</location>
    </subcellularLocation>
</comment>
<dbReference type="InterPro" id="IPR013035">
    <property type="entry name" value="PEP_carboxykinase_C"/>
</dbReference>
<dbReference type="CDD" id="cd00484">
    <property type="entry name" value="PEPCK_ATP"/>
    <property type="match status" value="1"/>
</dbReference>
<evidence type="ECO:0000256" key="7">
    <source>
        <dbReference type="ARBA" id="ARBA00022840"/>
    </source>
</evidence>
<reference evidence="12" key="1">
    <citation type="submission" date="2014-12" db="EMBL/GenBank/DDBJ databases">
        <title>Complete genome sequence of a multi-drug resistant Klebsiella pneumoniae.</title>
        <authorList>
            <person name="Hua X."/>
            <person name="Chen Q."/>
            <person name="Li X."/>
            <person name="Feng Y."/>
            <person name="Ruan Z."/>
            <person name="Yu Y."/>
        </authorList>
    </citation>
    <scope>NUCLEOTIDE SEQUENCE [LARGE SCALE GENOMIC DNA]</scope>
    <source>
        <strain evidence="12">5.12</strain>
    </source>
</reference>
<comment type="pathway">
    <text evidence="1 10">Carbohydrate biosynthesis; gluconeogenesis.</text>
</comment>
<dbReference type="InterPro" id="IPR015994">
    <property type="entry name" value="PEPCK_ATP_CS"/>
</dbReference>
<feature type="binding site" evidence="10">
    <location>
        <position position="276"/>
    </location>
    <ligand>
        <name>ATP</name>
        <dbReference type="ChEBI" id="CHEBI:30616"/>
    </ligand>
</feature>
<evidence type="ECO:0000256" key="4">
    <source>
        <dbReference type="ARBA" id="ARBA00022432"/>
    </source>
</evidence>
<dbReference type="Pfam" id="PF01293">
    <property type="entry name" value="PEPCK_ATP"/>
    <property type="match status" value="1"/>
</dbReference>
<feature type="binding site" evidence="10">
    <location>
        <position position="211"/>
    </location>
    <ligand>
        <name>ATP</name>
        <dbReference type="ChEBI" id="CHEBI:30616"/>
    </ligand>
</feature>
<comment type="subunit">
    <text evidence="10">Monomer.</text>
</comment>
<dbReference type="PANTHER" id="PTHR30031">
    <property type="entry name" value="PHOSPHOENOLPYRUVATE CARBOXYKINASE ATP"/>
    <property type="match status" value="1"/>
</dbReference>
<keyword evidence="6 10" id="KW-0210">Decarboxylase</keyword>
<sequence>MAVAAAITPQLTSSALTDLTIVELIEIAIQRGEGVLSANGALVVETGARTGRSPNDRFIVKEPTTEADIDWGKVNKPFDAQKFDALWQRVAEYLDTQEHFLSHLQVGSDPEYALPVEVRTQTAWQHIFARNLFICPEDWNPNNDVPWQIMNVPGFQCDPQRDGTNSDGVVIINFAQKKVLLAGMRYAGEMKKAMFSVQNFLLPAKDVLPMHCSANVGEEGDVTLFFGLSGTGKTTLSADPQRFLIGDDEHGWAKGSVFNIEGGCYAKCIDLSQHNEPVIWDAIRFGTILENVVLNEKRQPVYSDTSLTQNSRAAYPLEHIQKRVEKNRGGEPRSVVFLTCDVSGVLPPVSILCEQAAAYHFLSGYTAKVGSTEIGSTADVESTFSTCFGAPFFPRPAGVYAELLIKRVKAFGAKVYLVNTGWTGGPFGTGRRFDIPTTRAVIDAIVSGKLDNVETQHLEGLNLDVPVAVPGVNSDLLVPRQTWAKPEEYDNYAKKLVKEFQVNFAKYEVDEAIVKAGPGY</sequence>
<dbReference type="HAMAP" id="MF_00453">
    <property type="entry name" value="PEPCK_ATP"/>
    <property type="match status" value="1"/>
</dbReference>
<evidence type="ECO:0000313" key="11">
    <source>
        <dbReference type="EMBL" id="QJR80808.1"/>
    </source>
</evidence>
<feature type="binding site" evidence="10">
    <location>
        <position position="211"/>
    </location>
    <ligand>
        <name>Mn(2+)</name>
        <dbReference type="ChEBI" id="CHEBI:29035"/>
    </ligand>
</feature>
<dbReference type="UniPathway" id="UPA00138"/>
<dbReference type="AlphaFoldDB" id="A0A6M4MD91"/>
<evidence type="ECO:0000256" key="5">
    <source>
        <dbReference type="ARBA" id="ARBA00022741"/>
    </source>
</evidence>
<dbReference type="GO" id="GO:0046872">
    <property type="term" value="F:metal ion binding"/>
    <property type="evidence" value="ECO:0007669"/>
    <property type="project" value="UniProtKB-KW"/>
</dbReference>
<reference evidence="11 12" key="2">
    <citation type="submission" date="2020-04" db="EMBL/GenBank/DDBJ databases">
        <title>Complete genome sequence of Alteromonas pelagimontana 5.12T.</title>
        <authorList>
            <person name="Sinha R.K."/>
            <person name="Krishnan K.P."/>
            <person name="Kurian J.P."/>
        </authorList>
    </citation>
    <scope>NUCLEOTIDE SEQUENCE [LARGE SCALE GENOMIC DNA]</scope>
    <source>
        <strain evidence="11 12">5.12</strain>
    </source>
</reference>
<evidence type="ECO:0000256" key="3">
    <source>
        <dbReference type="ARBA" id="ARBA00012363"/>
    </source>
</evidence>
<keyword evidence="4 10" id="KW-0312">Gluconeogenesis</keyword>
<dbReference type="InterPro" id="IPR001272">
    <property type="entry name" value="PEP_carboxykinase_ATP"/>
</dbReference>
<keyword evidence="11" id="KW-0418">Kinase</keyword>
<dbReference type="KEGG" id="apel:CA267_008455"/>
<feature type="binding site" evidence="10">
    <location>
        <position position="192"/>
    </location>
    <ligand>
        <name>substrate</name>
    </ligand>
</feature>
<dbReference type="NCBIfam" id="NF006821">
    <property type="entry name" value="PRK09344.1-3"/>
    <property type="match status" value="1"/>
</dbReference>
<feature type="binding site" evidence="10">
    <location>
        <position position="186"/>
    </location>
    <ligand>
        <name>substrate</name>
    </ligand>
</feature>
<evidence type="ECO:0000256" key="10">
    <source>
        <dbReference type="HAMAP-Rule" id="MF_00453"/>
    </source>
</evidence>
<keyword evidence="7 10" id="KW-0067">ATP-binding</keyword>
<keyword evidence="10" id="KW-0963">Cytoplasm</keyword>
<keyword evidence="8 10" id="KW-0456">Lyase</keyword>
<evidence type="ECO:0000256" key="9">
    <source>
        <dbReference type="ARBA" id="ARBA00047371"/>
    </source>
</evidence>
<dbReference type="NCBIfam" id="NF006823">
    <property type="entry name" value="PRK09344.1-5"/>
    <property type="match status" value="1"/>
</dbReference>
<proteinExistence type="inferred from homology"/>
<dbReference type="NCBIfam" id="NF006820">
    <property type="entry name" value="PRK09344.1-2"/>
    <property type="match status" value="1"/>
</dbReference>
<comment type="catalytic activity">
    <reaction evidence="9 10">
        <text>oxaloacetate + ATP = phosphoenolpyruvate + ADP + CO2</text>
        <dbReference type="Rhea" id="RHEA:18617"/>
        <dbReference type="ChEBI" id="CHEBI:16452"/>
        <dbReference type="ChEBI" id="CHEBI:16526"/>
        <dbReference type="ChEBI" id="CHEBI:30616"/>
        <dbReference type="ChEBI" id="CHEBI:58702"/>
        <dbReference type="ChEBI" id="CHEBI:456216"/>
        <dbReference type="EC" id="4.1.1.49"/>
    </reaction>
</comment>
<dbReference type="InterPro" id="IPR008210">
    <property type="entry name" value="PEP_carboxykinase_N"/>
</dbReference>
<dbReference type="PIRSF" id="PIRSF006294">
    <property type="entry name" value="PEP_crbxkin"/>
    <property type="match status" value="1"/>
</dbReference>
<dbReference type="Gene3D" id="3.40.449.10">
    <property type="entry name" value="Phosphoenolpyruvate Carboxykinase, domain 1"/>
    <property type="match status" value="1"/>
</dbReference>
<dbReference type="Gene3D" id="2.170.8.10">
    <property type="entry name" value="Phosphoenolpyruvate Carboxykinase, domain 2"/>
    <property type="match status" value="1"/>
</dbReference>
<dbReference type="GO" id="GO:0005524">
    <property type="term" value="F:ATP binding"/>
    <property type="evidence" value="ECO:0007669"/>
    <property type="project" value="UniProtKB-UniRule"/>
</dbReference>
<dbReference type="GO" id="GO:0005829">
    <property type="term" value="C:cytosol"/>
    <property type="evidence" value="ECO:0007669"/>
    <property type="project" value="TreeGrafter"/>
</dbReference>
<evidence type="ECO:0000256" key="8">
    <source>
        <dbReference type="ARBA" id="ARBA00023239"/>
    </source>
</evidence>
<feature type="binding site" evidence="10">
    <location>
        <position position="52"/>
    </location>
    <ligand>
        <name>substrate</name>
    </ligand>
</feature>
<dbReference type="GO" id="GO:0016301">
    <property type="term" value="F:kinase activity"/>
    <property type="evidence" value="ECO:0007669"/>
    <property type="project" value="UniProtKB-KW"/>
</dbReference>